<proteinExistence type="predicted"/>
<feature type="region of interest" description="Disordered" evidence="1">
    <location>
        <begin position="61"/>
        <end position="91"/>
    </location>
</feature>
<accession>A0A3B5M7E3</accession>
<feature type="compositionally biased region" description="Basic and acidic residues" evidence="1">
    <location>
        <begin position="80"/>
        <end position="91"/>
    </location>
</feature>
<evidence type="ECO:0000313" key="2">
    <source>
        <dbReference type="Ensembl" id="ENSXCOP00000020188.1"/>
    </source>
</evidence>
<reference evidence="2" key="1">
    <citation type="submission" date="2025-08" db="UniProtKB">
        <authorList>
            <consortium name="Ensembl"/>
        </authorList>
    </citation>
    <scope>IDENTIFICATION</scope>
</reference>
<keyword evidence="3" id="KW-1185">Reference proteome</keyword>
<dbReference type="Proteomes" id="UP000261380">
    <property type="component" value="Unplaced"/>
</dbReference>
<sequence>MEASCCGDPSLKMSSKRPASPYGGTDGEVTMATSRQRVEDEESEGPGGVIHLPLASYCGKVSPHSPCSDGGSATGTLGTPERRKGSLADVVDTLKQRKMEELIKNEPEGQ</sequence>
<reference evidence="2" key="2">
    <citation type="submission" date="2025-09" db="UniProtKB">
        <authorList>
            <consortium name="Ensembl"/>
        </authorList>
    </citation>
    <scope>IDENTIFICATION</scope>
</reference>
<organism evidence="2 3">
    <name type="scientific">Xiphophorus couchianus</name>
    <name type="common">Monterrey platyfish</name>
    <dbReference type="NCBI Taxonomy" id="32473"/>
    <lineage>
        <taxon>Eukaryota</taxon>
        <taxon>Metazoa</taxon>
        <taxon>Chordata</taxon>
        <taxon>Craniata</taxon>
        <taxon>Vertebrata</taxon>
        <taxon>Euteleostomi</taxon>
        <taxon>Actinopterygii</taxon>
        <taxon>Neopterygii</taxon>
        <taxon>Teleostei</taxon>
        <taxon>Neoteleostei</taxon>
        <taxon>Acanthomorphata</taxon>
        <taxon>Ovalentaria</taxon>
        <taxon>Atherinomorphae</taxon>
        <taxon>Cyprinodontiformes</taxon>
        <taxon>Poeciliidae</taxon>
        <taxon>Poeciliinae</taxon>
        <taxon>Xiphophorus</taxon>
    </lineage>
</organism>
<dbReference type="Ensembl" id="ENSXCOT00000020435.1">
    <property type="protein sequence ID" value="ENSXCOP00000020188.1"/>
    <property type="gene ID" value="ENSXCOG00000015132.1"/>
</dbReference>
<name>A0A3B5M7E3_9TELE</name>
<protein>
    <recommendedName>
        <fullName evidence="4">Transcription factor SOX-5</fullName>
    </recommendedName>
</protein>
<dbReference type="STRING" id="32473.ENSXCOP00000020188"/>
<dbReference type="GeneTree" id="ENSGT01030000235062"/>
<evidence type="ECO:0000313" key="3">
    <source>
        <dbReference type="Proteomes" id="UP000261380"/>
    </source>
</evidence>
<evidence type="ECO:0008006" key="4">
    <source>
        <dbReference type="Google" id="ProtNLM"/>
    </source>
</evidence>
<feature type="region of interest" description="Disordered" evidence="1">
    <location>
        <begin position="1"/>
        <end position="49"/>
    </location>
</feature>
<dbReference type="AlphaFoldDB" id="A0A3B5M7E3"/>
<evidence type="ECO:0000256" key="1">
    <source>
        <dbReference type="SAM" id="MobiDB-lite"/>
    </source>
</evidence>